<dbReference type="GO" id="GO:0000160">
    <property type="term" value="P:phosphorelay signal transduction system"/>
    <property type="evidence" value="ECO:0007669"/>
    <property type="project" value="InterPro"/>
</dbReference>
<proteinExistence type="predicted"/>
<name>A0A4R6T8F2_9BACT</name>
<gene>
    <name evidence="1" type="ORF">DFQ04_0797</name>
</gene>
<dbReference type="RefSeq" id="WP_133552889.1">
    <property type="nucleotide sequence ID" value="NZ_SNYF01000005.1"/>
</dbReference>
<organism evidence="1 2">
    <name type="scientific">Algoriphagus boseongensis</name>
    <dbReference type="NCBI Taxonomy" id="1442587"/>
    <lineage>
        <taxon>Bacteria</taxon>
        <taxon>Pseudomonadati</taxon>
        <taxon>Bacteroidota</taxon>
        <taxon>Cytophagia</taxon>
        <taxon>Cytophagales</taxon>
        <taxon>Cyclobacteriaceae</taxon>
        <taxon>Algoriphagus</taxon>
    </lineage>
</organism>
<evidence type="ECO:0008006" key="3">
    <source>
        <dbReference type="Google" id="ProtNLM"/>
    </source>
</evidence>
<dbReference type="EMBL" id="SNYF01000005">
    <property type="protein sequence ID" value="TDQ18986.1"/>
    <property type="molecule type" value="Genomic_DNA"/>
</dbReference>
<evidence type="ECO:0000313" key="1">
    <source>
        <dbReference type="EMBL" id="TDQ18986.1"/>
    </source>
</evidence>
<comment type="caution">
    <text evidence="1">The sequence shown here is derived from an EMBL/GenBank/DDBJ whole genome shotgun (WGS) entry which is preliminary data.</text>
</comment>
<dbReference type="SUPFAM" id="SSF47226">
    <property type="entry name" value="Histidine-containing phosphotransfer domain, HPT domain"/>
    <property type="match status" value="1"/>
</dbReference>
<dbReference type="AlphaFoldDB" id="A0A4R6T8F2"/>
<reference evidence="1 2" key="1">
    <citation type="submission" date="2019-03" db="EMBL/GenBank/DDBJ databases">
        <title>Genomic Encyclopedia of Type Strains, Phase III (KMG-III): the genomes of soil and plant-associated and newly described type strains.</title>
        <authorList>
            <person name="Whitman W."/>
        </authorList>
    </citation>
    <scope>NUCLEOTIDE SEQUENCE [LARGE SCALE GENOMIC DNA]</scope>
    <source>
        <strain evidence="1 2">CECT 8446</strain>
    </source>
</reference>
<keyword evidence="2" id="KW-1185">Reference proteome</keyword>
<evidence type="ECO:0000313" key="2">
    <source>
        <dbReference type="Proteomes" id="UP000294535"/>
    </source>
</evidence>
<accession>A0A4R6T8F2</accession>
<dbReference type="InterPro" id="IPR036641">
    <property type="entry name" value="HPT_dom_sf"/>
</dbReference>
<protein>
    <recommendedName>
        <fullName evidence="3">HPt domain-containing protein</fullName>
    </recommendedName>
</protein>
<sequence length="117" mass="13774">MSQIYTELPIRIKEMAEGDEEFRLELTNAIFNGLIELKEKYTEGLLQHDVVKIQQIRHKVKPTLSMFDLNLLTESLSKGKEILENKGFSEEFKLHFEDFSQKVEQAIKEVEMLIRMN</sequence>
<dbReference type="Proteomes" id="UP000294535">
    <property type="component" value="Unassembled WGS sequence"/>
</dbReference>
<dbReference type="OrthoDB" id="7478530at2"/>